<evidence type="ECO:0000313" key="2">
    <source>
        <dbReference type="EMBL" id="SCU79788.1"/>
    </source>
</evidence>
<feature type="compositionally biased region" description="Polar residues" evidence="1">
    <location>
        <begin position="158"/>
        <end position="167"/>
    </location>
</feature>
<dbReference type="InterPro" id="IPR038921">
    <property type="entry name" value="YOR389W-like"/>
</dbReference>
<gene>
    <name evidence="2" type="ORF">LANO_0A07492G</name>
</gene>
<dbReference type="EMBL" id="LT598449">
    <property type="protein sequence ID" value="SCU79788.1"/>
    <property type="molecule type" value="Genomic_DNA"/>
</dbReference>
<evidence type="ECO:0000256" key="1">
    <source>
        <dbReference type="SAM" id="MobiDB-lite"/>
    </source>
</evidence>
<dbReference type="OrthoDB" id="10261782at2759"/>
<accession>A0A1G4ISC0</accession>
<proteinExistence type="predicted"/>
<name>A0A1G4ISC0_9SACH</name>
<organism evidence="2 3">
    <name type="scientific">Lachancea nothofagi CBS 11611</name>
    <dbReference type="NCBI Taxonomy" id="1266666"/>
    <lineage>
        <taxon>Eukaryota</taxon>
        <taxon>Fungi</taxon>
        <taxon>Dikarya</taxon>
        <taxon>Ascomycota</taxon>
        <taxon>Saccharomycotina</taxon>
        <taxon>Saccharomycetes</taxon>
        <taxon>Saccharomycetales</taxon>
        <taxon>Saccharomycetaceae</taxon>
        <taxon>Lachancea</taxon>
    </lineage>
</organism>
<sequence>MLRTKLLGSLIAAGGLLILLFYSSTHLKTDKGLSIVDSFKNHNEKSGPEVVPIRWDNYLQFTRELDYANSTALFNSVRAALRQSASDIHPVGVSYFPAIIPKGTLMYHAGTEVPKSFEWLAMDHEFSYSFGLRPPSYGRSSLRKPGGRPHDRFKSGENDNSSASIESQPGRPDRDTGKLMLTYRATKDLNKLLYVDGASAAKTDGTGEMDTQEMLSNVIKDKLNLTDDGEDRGMKERLFASRICKWGKPFGLNGIVRVEVGFEVILCDFSSNDVELVSSLEMAYPSDHLGLPPPTVLSKENGWPIDDNYNLVELNLTKEQRTILSKEDSWEKKLSNFNAIKSFNWLLAGAVHDKGDKRIQLDYRYLVTGINRTSINPDPNNRRLLNNGLSWDKQLQMVEDLEQALSVGFNAYESNDWQQVFDEIVDKFAPMLKVISGILSRNESTHEAVAINATAVTLNFSLRFMTQEDTNGLFSKDKEFAVYQYVRPLKNLRTNSDFLIWSAAVKVVGQIVDVIYDVNNLLIPIVRSSMHDEIDFLQASKNIKAARQEVEGLIGSLRWIELDYRCKRVCEWDEVCYTPSWGPSPMGMGVPGSSRAKEGTHYDEDRKRLVIDNELQCISVNELLNKMP</sequence>
<keyword evidence="3" id="KW-1185">Reference proteome</keyword>
<dbReference type="PANTHER" id="PTHR35204:SF1">
    <property type="entry name" value="ENTEROTOXIN"/>
    <property type="match status" value="1"/>
</dbReference>
<feature type="compositionally biased region" description="Basic and acidic residues" evidence="1">
    <location>
        <begin position="148"/>
        <end position="157"/>
    </location>
</feature>
<protein>
    <submittedName>
        <fullName evidence="2">LANO_0A07492g1_1</fullName>
    </submittedName>
</protein>
<dbReference type="PANTHER" id="PTHR35204">
    <property type="entry name" value="YALI0A21131P"/>
    <property type="match status" value="1"/>
</dbReference>
<reference evidence="3" key="1">
    <citation type="submission" date="2016-03" db="EMBL/GenBank/DDBJ databases">
        <authorList>
            <person name="Devillers Hugo."/>
        </authorList>
    </citation>
    <scope>NUCLEOTIDE SEQUENCE [LARGE SCALE GENOMIC DNA]</scope>
</reference>
<feature type="region of interest" description="Disordered" evidence="1">
    <location>
        <begin position="138"/>
        <end position="177"/>
    </location>
</feature>
<dbReference type="AlphaFoldDB" id="A0A1G4ISC0"/>
<dbReference type="Proteomes" id="UP000189911">
    <property type="component" value="Chromosome A"/>
</dbReference>
<evidence type="ECO:0000313" key="3">
    <source>
        <dbReference type="Proteomes" id="UP000189911"/>
    </source>
</evidence>